<name>A0A095MRH3_BURPE</name>
<sequence length="246" mass="25702">MSAVAAIVWFDLKRFWASPLRILFGLTQPLLYLFVLGAALRSGTYAEIGGYQAYIFPGVVGLSLMFTAISAAVGIVHDRQTGLLNALLVSPVRRVDIALGKIGAGALLAWLQALLLLPFSPAIGIGLTAPRLALLVAAMAFAALAFSALGLALALPFRSVIVFPVVSNTLLLPMFFLSGGLYPLDLAPDWIRAAAAFDPAAYGVDLMRGVLSAQYAIAPSRSIAALAACLVVAGTLVVRGVGRQHA</sequence>
<dbReference type="AlphaFoldDB" id="A0A095MRH3"/>
<dbReference type="PIRSF" id="PIRSF006648">
    <property type="entry name" value="DrrB"/>
    <property type="match status" value="1"/>
</dbReference>
<evidence type="ECO:0000313" key="7">
    <source>
        <dbReference type="EMBL" id="KGX05302.1"/>
    </source>
</evidence>
<protein>
    <recommendedName>
        <fullName evidence="5">Transport permease protein</fullName>
    </recommendedName>
</protein>
<comment type="caution">
    <text evidence="7">The sequence shown here is derived from an EMBL/GenBank/DDBJ whole genome shotgun (WGS) entry which is preliminary data.</text>
</comment>
<dbReference type="InterPro" id="IPR013525">
    <property type="entry name" value="ABC2_TM"/>
</dbReference>
<keyword evidence="4 5" id="KW-0472">Membrane</keyword>
<dbReference type="EMBL" id="JQIM01000010">
    <property type="protein sequence ID" value="KGX05302.1"/>
    <property type="molecule type" value="Genomic_DNA"/>
</dbReference>
<reference evidence="8 10" key="2">
    <citation type="submission" date="2017-11" db="EMBL/GenBank/DDBJ databases">
        <title>Molecular characterization of Burkholderia pseudomallei and closely related isolates from Vietnam.</title>
        <authorList>
            <person name="Ustinov D.V."/>
            <person name="Antonov A.S."/>
            <person name="Avdusheva E.F."/>
            <person name="Shpak I.M."/>
            <person name="Zakharova I.B."/>
            <person name="Thi L.A."/>
            <person name="Teteryatnikova N."/>
            <person name="Lopasteyskaya Y.A."/>
            <person name="Kuzyutina J.A."/>
            <person name="Ngo T.N."/>
            <person name="Victorov D.V."/>
        </authorList>
    </citation>
    <scope>NUCLEOTIDE SEQUENCE [LARGE SCALE GENOMIC DNA]</scope>
    <source>
        <strain evidence="8 10">V1512</strain>
    </source>
</reference>
<keyword evidence="2 5" id="KW-0812">Transmembrane</keyword>
<feature type="domain" description="ABC transmembrane type-2" evidence="6">
    <location>
        <begin position="20"/>
        <end position="244"/>
    </location>
</feature>
<evidence type="ECO:0000256" key="2">
    <source>
        <dbReference type="ARBA" id="ARBA00022692"/>
    </source>
</evidence>
<keyword evidence="5" id="KW-1003">Cell membrane</keyword>
<dbReference type="PRINTS" id="PR00164">
    <property type="entry name" value="ABC2TRNSPORT"/>
</dbReference>
<reference evidence="7 9" key="1">
    <citation type="submission" date="2014-08" db="EMBL/GenBank/DDBJ databases">
        <authorList>
            <person name="Bunnell A."/>
            <person name="Chain P.S."/>
            <person name="Chertkov O."/>
            <person name="Currie B.J."/>
            <person name="Daligault H.E."/>
            <person name="Davenport K.W."/>
            <person name="Davis C."/>
            <person name="Gleasner C.D."/>
            <person name="Johnson S.L."/>
            <person name="Kaestli M."/>
            <person name="Koren S."/>
            <person name="Kunde Y.A."/>
            <person name="Mayo M."/>
            <person name="McMurry K.K."/>
            <person name="Price E.P."/>
            <person name="Reitenga K.G."/>
            <person name="Robison R."/>
            <person name="Rosovitz M.J."/>
            <person name="Sarovich D.S."/>
            <person name="Teshima H."/>
        </authorList>
    </citation>
    <scope>NUCLEOTIDE SEQUENCE [LARGE SCALE GENOMIC DNA]</scope>
    <source>
        <strain evidence="7 9">MSHR44</strain>
    </source>
</reference>
<feature type="transmembrane region" description="Helical" evidence="5">
    <location>
        <begin position="97"/>
        <end position="120"/>
    </location>
</feature>
<evidence type="ECO:0000256" key="1">
    <source>
        <dbReference type="ARBA" id="ARBA00004141"/>
    </source>
</evidence>
<dbReference type="Proteomes" id="UP000030475">
    <property type="component" value="Unassembled WGS sequence"/>
</dbReference>
<feature type="transmembrane region" description="Helical" evidence="5">
    <location>
        <begin position="20"/>
        <end position="41"/>
    </location>
</feature>
<dbReference type="KEGG" id="but:X994_745"/>
<evidence type="ECO:0000256" key="5">
    <source>
        <dbReference type="RuleBase" id="RU361157"/>
    </source>
</evidence>
<dbReference type="RefSeq" id="WP_004527100.1">
    <property type="nucleotide sequence ID" value="NZ_AP028079.1"/>
</dbReference>
<dbReference type="InterPro" id="IPR051328">
    <property type="entry name" value="T7SS_ABC-Transporter"/>
</dbReference>
<feature type="transmembrane region" description="Helical" evidence="5">
    <location>
        <begin position="53"/>
        <end position="77"/>
    </location>
</feature>
<evidence type="ECO:0000313" key="10">
    <source>
        <dbReference type="Proteomes" id="UP000231878"/>
    </source>
</evidence>
<comment type="similarity">
    <text evidence="5">Belongs to the ABC-2 integral membrane protein family.</text>
</comment>
<dbReference type="InterPro" id="IPR047817">
    <property type="entry name" value="ABC2_TM_bact-type"/>
</dbReference>
<dbReference type="Proteomes" id="UP000231878">
    <property type="component" value="Unassembled WGS sequence"/>
</dbReference>
<feature type="transmembrane region" description="Helical" evidence="5">
    <location>
        <begin position="132"/>
        <end position="155"/>
    </location>
</feature>
<organism evidence="7 9">
    <name type="scientific">Burkholderia pseudomallei</name>
    <name type="common">Pseudomonas pseudomallei</name>
    <dbReference type="NCBI Taxonomy" id="28450"/>
    <lineage>
        <taxon>Bacteria</taxon>
        <taxon>Pseudomonadati</taxon>
        <taxon>Pseudomonadota</taxon>
        <taxon>Betaproteobacteria</taxon>
        <taxon>Burkholderiales</taxon>
        <taxon>Burkholderiaceae</taxon>
        <taxon>Burkholderia</taxon>
        <taxon>pseudomallei group</taxon>
    </lineage>
</organism>
<proteinExistence type="inferred from homology"/>
<dbReference type="GO" id="GO:0043190">
    <property type="term" value="C:ATP-binding cassette (ABC) transporter complex"/>
    <property type="evidence" value="ECO:0007669"/>
    <property type="project" value="InterPro"/>
</dbReference>
<dbReference type="InterPro" id="IPR000412">
    <property type="entry name" value="ABC_2_transport"/>
</dbReference>
<comment type="subcellular location">
    <subcellularLocation>
        <location evidence="5">Cell inner membrane</location>
        <topology evidence="5">Multi-pass membrane protein</topology>
    </subcellularLocation>
    <subcellularLocation>
        <location evidence="1">Membrane</location>
        <topology evidence="1">Multi-pass membrane protein</topology>
    </subcellularLocation>
</comment>
<evidence type="ECO:0000313" key="9">
    <source>
        <dbReference type="Proteomes" id="UP000030475"/>
    </source>
</evidence>
<evidence type="ECO:0000259" key="6">
    <source>
        <dbReference type="PROSITE" id="PS51012"/>
    </source>
</evidence>
<evidence type="ECO:0000256" key="4">
    <source>
        <dbReference type="ARBA" id="ARBA00023136"/>
    </source>
</evidence>
<feature type="transmembrane region" description="Helical" evidence="5">
    <location>
        <begin position="223"/>
        <end position="242"/>
    </location>
</feature>
<accession>A0A095MRH3</accession>
<feature type="transmembrane region" description="Helical" evidence="5">
    <location>
        <begin position="161"/>
        <end position="184"/>
    </location>
</feature>
<dbReference type="PANTHER" id="PTHR43077:SF10">
    <property type="entry name" value="TRANSPORT PERMEASE PROTEIN"/>
    <property type="match status" value="1"/>
</dbReference>
<dbReference type="GO" id="GO:0140359">
    <property type="term" value="F:ABC-type transporter activity"/>
    <property type="evidence" value="ECO:0007669"/>
    <property type="project" value="InterPro"/>
</dbReference>
<gene>
    <name evidence="8" type="ORF">CWD88_01215</name>
    <name evidence="7" type="ORF">Y036_66</name>
</gene>
<dbReference type="eggNOG" id="COG0842">
    <property type="taxonomic scope" value="Bacteria"/>
</dbReference>
<evidence type="ECO:0000313" key="8">
    <source>
        <dbReference type="EMBL" id="PJO67932.1"/>
    </source>
</evidence>
<dbReference type="Pfam" id="PF01061">
    <property type="entry name" value="ABC2_membrane"/>
    <property type="match status" value="1"/>
</dbReference>
<keyword evidence="3 5" id="KW-1133">Transmembrane helix</keyword>
<dbReference type="PANTHER" id="PTHR43077">
    <property type="entry name" value="TRANSPORT PERMEASE YVFS-RELATED"/>
    <property type="match status" value="1"/>
</dbReference>
<evidence type="ECO:0000256" key="3">
    <source>
        <dbReference type="ARBA" id="ARBA00022989"/>
    </source>
</evidence>
<dbReference type="PROSITE" id="PS51012">
    <property type="entry name" value="ABC_TM2"/>
    <property type="match status" value="1"/>
</dbReference>
<dbReference type="EMBL" id="PHRB01000001">
    <property type="protein sequence ID" value="PJO67932.1"/>
    <property type="molecule type" value="Genomic_DNA"/>
</dbReference>
<dbReference type="OMA" id="MEDMHGF"/>
<keyword evidence="5" id="KW-0813">Transport</keyword>